<evidence type="ECO:0000313" key="1">
    <source>
        <dbReference type="EMBL" id="MDR6892882.1"/>
    </source>
</evidence>
<sequence length="127" mass="14310">MKITLVDPMRMSGVFDNGQPTYRAVIMSPPPLPGYAHCQDEYELTQAQSVLEAIEWCEAASPWYKLMLDMGEEGEGTLRGRYADLVVKPYPDERPRPHRPLIYVYSLDRAELTAPPLTTRLGRGAKG</sequence>
<organism evidence="1 2">
    <name type="scientific">Falsarthrobacter nasiphocae</name>
    <dbReference type="NCBI Taxonomy" id="189863"/>
    <lineage>
        <taxon>Bacteria</taxon>
        <taxon>Bacillati</taxon>
        <taxon>Actinomycetota</taxon>
        <taxon>Actinomycetes</taxon>
        <taxon>Micrococcales</taxon>
        <taxon>Micrococcaceae</taxon>
        <taxon>Falsarthrobacter</taxon>
    </lineage>
</organism>
<keyword evidence="2" id="KW-1185">Reference proteome</keyword>
<dbReference type="EMBL" id="JAVDUI010000001">
    <property type="protein sequence ID" value="MDR6892882.1"/>
    <property type="molecule type" value="Genomic_DNA"/>
</dbReference>
<accession>A0AAE4C752</accession>
<dbReference type="AlphaFoldDB" id="A0AAE4C752"/>
<name>A0AAE4C752_9MICC</name>
<gene>
    <name evidence="1" type="ORF">J2S35_001822</name>
</gene>
<dbReference type="RefSeq" id="WP_309852601.1">
    <property type="nucleotide sequence ID" value="NZ_BAAAIU010000004.1"/>
</dbReference>
<comment type="caution">
    <text evidence="1">The sequence shown here is derived from an EMBL/GenBank/DDBJ whole genome shotgun (WGS) entry which is preliminary data.</text>
</comment>
<evidence type="ECO:0000313" key="2">
    <source>
        <dbReference type="Proteomes" id="UP001247307"/>
    </source>
</evidence>
<protein>
    <submittedName>
        <fullName evidence="1">Uncharacterized protein</fullName>
    </submittedName>
</protein>
<proteinExistence type="predicted"/>
<dbReference type="Proteomes" id="UP001247307">
    <property type="component" value="Unassembled WGS sequence"/>
</dbReference>
<reference evidence="1" key="1">
    <citation type="submission" date="2023-07" db="EMBL/GenBank/DDBJ databases">
        <title>Sequencing the genomes of 1000 actinobacteria strains.</title>
        <authorList>
            <person name="Klenk H.-P."/>
        </authorList>
    </citation>
    <scope>NUCLEOTIDE SEQUENCE</scope>
    <source>
        <strain evidence="1">DSM 13988</strain>
    </source>
</reference>